<evidence type="ECO:0000313" key="2">
    <source>
        <dbReference type="Proteomes" id="UP000239899"/>
    </source>
</evidence>
<proteinExistence type="predicted"/>
<protein>
    <submittedName>
        <fullName evidence="1">Uncharacterized protein</fullName>
    </submittedName>
</protein>
<dbReference type="AlphaFoldDB" id="A0A2P6TYW4"/>
<sequence length="131" mass="13845">MMKSSPLLQSQDILAALHHAVDSAGDDLLVTERTRGIPSARADGQCMPPSPLSRYLAETAFVEKKAQIRALDRAATERASTPAARAVAAALHMSRLAGHPSGSAEEAWVAQPRASSGSKRGFMGLFACFGR</sequence>
<accession>A0A2P6TYW4</accession>
<comment type="caution">
    <text evidence="1">The sequence shown here is derived from an EMBL/GenBank/DDBJ whole genome shotgun (WGS) entry which is preliminary data.</text>
</comment>
<gene>
    <name evidence="1" type="ORF">C2E21_2041</name>
</gene>
<dbReference type="EMBL" id="LHPG02000004">
    <property type="protein sequence ID" value="PRW59256.1"/>
    <property type="molecule type" value="Genomic_DNA"/>
</dbReference>
<keyword evidence="2" id="KW-1185">Reference proteome</keyword>
<evidence type="ECO:0000313" key="1">
    <source>
        <dbReference type="EMBL" id="PRW59256.1"/>
    </source>
</evidence>
<dbReference type="Proteomes" id="UP000239899">
    <property type="component" value="Unassembled WGS sequence"/>
</dbReference>
<dbReference type="OrthoDB" id="10483394at2759"/>
<name>A0A2P6TYW4_CHLSO</name>
<organism evidence="1 2">
    <name type="scientific">Chlorella sorokiniana</name>
    <name type="common">Freshwater green alga</name>
    <dbReference type="NCBI Taxonomy" id="3076"/>
    <lineage>
        <taxon>Eukaryota</taxon>
        <taxon>Viridiplantae</taxon>
        <taxon>Chlorophyta</taxon>
        <taxon>core chlorophytes</taxon>
        <taxon>Trebouxiophyceae</taxon>
        <taxon>Chlorellales</taxon>
        <taxon>Chlorellaceae</taxon>
        <taxon>Chlorella clade</taxon>
        <taxon>Chlorella</taxon>
    </lineage>
</organism>
<reference evidence="1 2" key="1">
    <citation type="journal article" date="2018" name="Plant J.">
        <title>Genome sequences of Chlorella sorokiniana UTEX 1602 and Micractinium conductrix SAG 241.80: implications to maltose excretion by a green alga.</title>
        <authorList>
            <person name="Arriola M.B."/>
            <person name="Velmurugan N."/>
            <person name="Zhang Y."/>
            <person name="Plunkett M.H."/>
            <person name="Hondzo H."/>
            <person name="Barney B.M."/>
        </authorList>
    </citation>
    <scope>NUCLEOTIDE SEQUENCE [LARGE SCALE GENOMIC DNA]</scope>
    <source>
        <strain evidence="2">UTEX 1602</strain>
    </source>
</reference>